<dbReference type="Proteomes" id="UP000785171">
    <property type="component" value="Unassembled WGS sequence"/>
</dbReference>
<gene>
    <name evidence="5" type="ORF">BBO99_00003768</name>
    <name evidence="3" type="ORF">JM16_003429</name>
    <name evidence="4" type="ORF">JM18_003002</name>
</gene>
<reference evidence="3" key="1">
    <citation type="journal article" date="2015" name="Genom Data">
        <title>Genome sequences of six Phytophthora species associated with forests in New Zealand.</title>
        <authorList>
            <person name="Studholme D.J."/>
            <person name="McDougal R.L."/>
            <person name="Sambles C."/>
            <person name="Hansen E."/>
            <person name="Hardy G."/>
            <person name="Grant M."/>
            <person name="Ganley R.J."/>
            <person name="Williams N.M."/>
        </authorList>
    </citation>
    <scope>NUCLEOTIDE SEQUENCE</scope>
    <source>
        <strain evidence="3">NZFS 2646</strain>
        <strain evidence="4">NZFS 3630</strain>
    </source>
</reference>
<dbReference type="Proteomes" id="UP000285624">
    <property type="component" value="Unassembled WGS sequence"/>
</dbReference>
<name>A0A3R7NHY4_9STRA</name>
<reference evidence="3" key="3">
    <citation type="submission" date="2020-06" db="EMBL/GenBank/DDBJ databases">
        <authorList>
            <person name="Studholme D.J."/>
        </authorList>
    </citation>
    <scope>NUCLEOTIDE SEQUENCE</scope>
    <source>
        <strain evidence="3">NZFS 2646</strain>
        <strain evidence="4">NZFS 3630</strain>
    </source>
</reference>
<accession>A0A3R7NHY4</accession>
<dbReference type="SUPFAM" id="SSF57959">
    <property type="entry name" value="Leucine zipper domain"/>
    <property type="match status" value="1"/>
</dbReference>
<evidence type="ECO:0000259" key="2">
    <source>
        <dbReference type="PROSITE" id="PS00036"/>
    </source>
</evidence>
<dbReference type="GO" id="GO:0003700">
    <property type="term" value="F:DNA-binding transcription factor activity"/>
    <property type="evidence" value="ECO:0007669"/>
    <property type="project" value="InterPro"/>
</dbReference>
<evidence type="ECO:0000313" key="3">
    <source>
        <dbReference type="EMBL" id="KAG2527527.1"/>
    </source>
</evidence>
<dbReference type="Gene3D" id="1.20.5.170">
    <property type="match status" value="1"/>
</dbReference>
<reference evidence="5 6" key="2">
    <citation type="submission" date="2018-07" db="EMBL/GenBank/DDBJ databases">
        <title>Genome sequencing of oomycete isolates from Chile give support for New Zealand origin for Phytophthora kernoviae and make available the first Nothophytophthora sp. genome.</title>
        <authorList>
            <person name="Studholme D.J."/>
            <person name="Sanfuentes E."/>
            <person name="Panda P."/>
            <person name="Hill R."/>
            <person name="Sambles C."/>
            <person name="Grant M."/>
            <person name="Williams N.M."/>
            <person name="Mcdougal R.L."/>
        </authorList>
    </citation>
    <scope>NUCLEOTIDE SEQUENCE [LARGE SCALE GENOMIC DNA]</scope>
    <source>
        <strain evidence="5">Chile4</strain>
    </source>
</reference>
<dbReference type="Pfam" id="PF00170">
    <property type="entry name" value="bZIP_1"/>
    <property type="match status" value="1"/>
</dbReference>
<dbReference type="AlphaFoldDB" id="A0A3R7NHY4"/>
<dbReference type="EMBL" id="MBDN02000081">
    <property type="protein sequence ID" value="RLN81357.1"/>
    <property type="molecule type" value="Genomic_DNA"/>
</dbReference>
<dbReference type="Proteomes" id="UP000792063">
    <property type="component" value="Unassembled WGS sequence"/>
</dbReference>
<dbReference type="InterPro" id="IPR004827">
    <property type="entry name" value="bZIP"/>
</dbReference>
<dbReference type="STRING" id="325452.A0A3R7NHY4"/>
<dbReference type="PROSITE" id="PS00036">
    <property type="entry name" value="BZIP_BASIC"/>
    <property type="match status" value="1"/>
</dbReference>
<evidence type="ECO:0000313" key="6">
    <source>
        <dbReference type="Proteomes" id="UP000285624"/>
    </source>
</evidence>
<proteinExistence type="predicted"/>
<feature type="compositionally biased region" description="Basic and acidic residues" evidence="1">
    <location>
        <begin position="1"/>
        <end position="21"/>
    </location>
</feature>
<sequence length="222" mass="25991">MDEEAKKKEKKLERNRDSARESRKKQQTYVESLENGIKRLQINRDLVRSYRWGVSGPGFGPLPCPNSPQMFDWKNRVEVVTGRTEAFANLQNPASFQSLMRLNRQRRTLVMQHEERERAMLRTFSNNPLAMELDAELNLTADQKLQLQCHAQQVFNEEVVQLTALFKVFFALRNEALRLNILSPALERYFRESCSFDQLQRLLQWTETQRTVIETGLSLGEV</sequence>
<dbReference type="EMBL" id="JPWV03000055">
    <property type="protein sequence ID" value="KAG2527527.1"/>
    <property type="molecule type" value="Genomic_DNA"/>
</dbReference>
<evidence type="ECO:0000256" key="1">
    <source>
        <dbReference type="SAM" id="MobiDB-lite"/>
    </source>
</evidence>
<evidence type="ECO:0000313" key="4">
    <source>
        <dbReference type="EMBL" id="KAG2528779.1"/>
    </source>
</evidence>
<organism evidence="5 6">
    <name type="scientific">Phytophthora kernoviae</name>
    <dbReference type="NCBI Taxonomy" id="325452"/>
    <lineage>
        <taxon>Eukaryota</taxon>
        <taxon>Sar</taxon>
        <taxon>Stramenopiles</taxon>
        <taxon>Oomycota</taxon>
        <taxon>Peronosporomycetes</taxon>
        <taxon>Peronosporales</taxon>
        <taxon>Peronosporaceae</taxon>
        <taxon>Phytophthora</taxon>
    </lineage>
</organism>
<keyword evidence="6" id="KW-1185">Reference proteome</keyword>
<feature type="domain" description="BZIP" evidence="2">
    <location>
        <begin position="10"/>
        <end position="25"/>
    </location>
</feature>
<comment type="caution">
    <text evidence="5">The sequence shown here is derived from an EMBL/GenBank/DDBJ whole genome shotgun (WGS) entry which is preliminary data.</text>
</comment>
<protein>
    <recommendedName>
        <fullName evidence="2">BZIP domain-containing protein</fullName>
    </recommendedName>
</protein>
<dbReference type="EMBL" id="JPWU03000056">
    <property type="protein sequence ID" value="KAG2528779.1"/>
    <property type="molecule type" value="Genomic_DNA"/>
</dbReference>
<dbReference type="InterPro" id="IPR046347">
    <property type="entry name" value="bZIP_sf"/>
</dbReference>
<feature type="region of interest" description="Disordered" evidence="1">
    <location>
        <begin position="1"/>
        <end position="27"/>
    </location>
</feature>
<evidence type="ECO:0000313" key="5">
    <source>
        <dbReference type="EMBL" id="RLN81357.1"/>
    </source>
</evidence>